<dbReference type="InterPro" id="IPR010982">
    <property type="entry name" value="Lambda_DNA-bd_dom_sf"/>
</dbReference>
<evidence type="ECO:0000313" key="3">
    <source>
        <dbReference type="EMBL" id="GAA4686290.1"/>
    </source>
</evidence>
<dbReference type="Pfam" id="PF17765">
    <property type="entry name" value="MLTR_LBD"/>
    <property type="match status" value="1"/>
</dbReference>
<comment type="caution">
    <text evidence="3">The sequence shown here is derived from an EMBL/GenBank/DDBJ whole genome shotgun (WGS) entry which is preliminary data.</text>
</comment>
<name>A0ABP8WCG2_9MICO</name>
<feature type="domain" description="HTH cro/C1-type" evidence="2">
    <location>
        <begin position="57"/>
        <end position="104"/>
    </location>
</feature>
<reference evidence="4" key="1">
    <citation type="journal article" date="2019" name="Int. J. Syst. Evol. Microbiol.">
        <title>The Global Catalogue of Microorganisms (GCM) 10K type strain sequencing project: providing services to taxonomists for standard genome sequencing and annotation.</title>
        <authorList>
            <consortium name="The Broad Institute Genomics Platform"/>
            <consortium name="The Broad Institute Genome Sequencing Center for Infectious Disease"/>
            <person name="Wu L."/>
            <person name="Ma J."/>
        </authorList>
    </citation>
    <scope>NUCLEOTIDE SEQUENCE [LARGE SCALE GENOMIC DNA]</scope>
    <source>
        <strain evidence="4">JCM 18956</strain>
    </source>
</reference>
<dbReference type="Gene3D" id="1.10.260.40">
    <property type="entry name" value="lambda repressor-like DNA-binding domains"/>
    <property type="match status" value="1"/>
</dbReference>
<dbReference type="Pfam" id="PF13560">
    <property type="entry name" value="HTH_31"/>
    <property type="match status" value="1"/>
</dbReference>
<dbReference type="SUPFAM" id="SSF47413">
    <property type="entry name" value="lambda repressor-like DNA-binding domains"/>
    <property type="match status" value="1"/>
</dbReference>
<protein>
    <submittedName>
        <fullName evidence="3">Helix-turn-helix transcriptional regulator</fullName>
    </submittedName>
</protein>
<evidence type="ECO:0000256" key="1">
    <source>
        <dbReference type="SAM" id="MobiDB-lite"/>
    </source>
</evidence>
<dbReference type="PANTHER" id="PTHR35010:SF2">
    <property type="entry name" value="BLL4672 PROTEIN"/>
    <property type="match status" value="1"/>
</dbReference>
<keyword evidence="4" id="KW-1185">Reference proteome</keyword>
<proteinExistence type="predicted"/>
<dbReference type="Gene3D" id="3.30.450.180">
    <property type="match status" value="1"/>
</dbReference>
<dbReference type="CDD" id="cd00093">
    <property type="entry name" value="HTH_XRE"/>
    <property type="match status" value="1"/>
</dbReference>
<gene>
    <name evidence="3" type="ORF">GCM10025780_36140</name>
</gene>
<feature type="compositionally biased region" description="Low complexity" evidence="1">
    <location>
        <begin position="311"/>
        <end position="331"/>
    </location>
</feature>
<dbReference type="InterPro" id="IPR041413">
    <property type="entry name" value="MLTR_LBD"/>
</dbReference>
<evidence type="ECO:0000259" key="2">
    <source>
        <dbReference type="PROSITE" id="PS50943"/>
    </source>
</evidence>
<dbReference type="SMART" id="SM00530">
    <property type="entry name" value="HTH_XRE"/>
    <property type="match status" value="1"/>
</dbReference>
<sequence length="339" mass="37079">MPWREVSWQGIPLSSRRSYARDMDNSDEVREFLTTRRARVSPEQVELPSGPNRRVPGLRRTEVALLAGVSVEYYSRLERGSLAGASDGVLHAIAQALLLDDDEREHLFDLARAANASPISSKRRASAARNVRPNFQFVLDAITGGPAFVRNGRLDILASNALGKAVYSDLYESPEATLPGKPMNLARFCFLDRERADRFYPDWGVAADQTVAILRTEAGRDPFDKDLQDLVGELSTRSDEFRTRWGAHDVRRHATGTKHFVHSLVGPLDLVFEGTELVADPGLHLLVYAAEPGTPTAEALSLLASWTAAPPTSAAHSTSAAHPTSAAHSTSDLTKENDS</sequence>
<dbReference type="Proteomes" id="UP001501295">
    <property type="component" value="Unassembled WGS sequence"/>
</dbReference>
<accession>A0ABP8WCG2</accession>
<dbReference type="InterPro" id="IPR001387">
    <property type="entry name" value="Cro/C1-type_HTH"/>
</dbReference>
<evidence type="ECO:0000313" key="4">
    <source>
        <dbReference type="Proteomes" id="UP001501295"/>
    </source>
</evidence>
<organism evidence="3 4">
    <name type="scientific">Frondihabitans cladoniiphilus</name>
    <dbReference type="NCBI Taxonomy" id="715785"/>
    <lineage>
        <taxon>Bacteria</taxon>
        <taxon>Bacillati</taxon>
        <taxon>Actinomycetota</taxon>
        <taxon>Actinomycetes</taxon>
        <taxon>Micrococcales</taxon>
        <taxon>Microbacteriaceae</taxon>
        <taxon>Frondihabitans</taxon>
    </lineage>
</organism>
<feature type="region of interest" description="Disordered" evidence="1">
    <location>
        <begin position="311"/>
        <end position="339"/>
    </location>
</feature>
<dbReference type="PANTHER" id="PTHR35010">
    <property type="entry name" value="BLL4672 PROTEIN-RELATED"/>
    <property type="match status" value="1"/>
</dbReference>
<dbReference type="PROSITE" id="PS50943">
    <property type="entry name" value="HTH_CROC1"/>
    <property type="match status" value="1"/>
</dbReference>
<dbReference type="EMBL" id="BAABLM010000012">
    <property type="protein sequence ID" value="GAA4686290.1"/>
    <property type="molecule type" value="Genomic_DNA"/>
</dbReference>